<dbReference type="EMBL" id="BOPC01000076">
    <property type="protein sequence ID" value="GIJ29577.1"/>
    <property type="molecule type" value="Genomic_DNA"/>
</dbReference>
<name>A0ABQ4JJ52_9ACTN</name>
<feature type="transmembrane region" description="Helical" evidence="1">
    <location>
        <begin position="131"/>
        <end position="148"/>
    </location>
</feature>
<keyword evidence="1" id="KW-0472">Membrane</keyword>
<dbReference type="Proteomes" id="UP000653076">
    <property type="component" value="Unassembled WGS sequence"/>
</dbReference>
<evidence type="ECO:0000313" key="3">
    <source>
        <dbReference type="Proteomes" id="UP000653076"/>
    </source>
</evidence>
<keyword evidence="3" id="KW-1185">Reference proteome</keyword>
<dbReference type="RefSeq" id="WP_204037042.1">
    <property type="nucleotide sequence ID" value="NZ_BOPC01000076.1"/>
</dbReference>
<proteinExistence type="predicted"/>
<organism evidence="2 3">
    <name type="scientific">Micromonospora qiuiae</name>
    <dbReference type="NCBI Taxonomy" id="502268"/>
    <lineage>
        <taxon>Bacteria</taxon>
        <taxon>Bacillati</taxon>
        <taxon>Actinomycetota</taxon>
        <taxon>Actinomycetes</taxon>
        <taxon>Micromonosporales</taxon>
        <taxon>Micromonosporaceae</taxon>
        <taxon>Micromonospora</taxon>
    </lineage>
</organism>
<gene>
    <name evidence="2" type="ORF">Vqi01_47390</name>
</gene>
<evidence type="ECO:0008006" key="4">
    <source>
        <dbReference type="Google" id="ProtNLM"/>
    </source>
</evidence>
<comment type="caution">
    <text evidence="2">The sequence shown here is derived from an EMBL/GenBank/DDBJ whole genome shotgun (WGS) entry which is preliminary data.</text>
</comment>
<evidence type="ECO:0000256" key="1">
    <source>
        <dbReference type="SAM" id="Phobius"/>
    </source>
</evidence>
<evidence type="ECO:0000313" key="2">
    <source>
        <dbReference type="EMBL" id="GIJ29577.1"/>
    </source>
</evidence>
<feature type="transmembrane region" description="Helical" evidence="1">
    <location>
        <begin position="65"/>
        <end position="84"/>
    </location>
</feature>
<keyword evidence="1" id="KW-1133">Transmembrane helix</keyword>
<keyword evidence="1" id="KW-0812">Transmembrane</keyword>
<sequence>MLADLLVAVLAGPLVASGVAKLAAPAEKLSWPIRSGPLAAPGGPRLVAAAELVGAVLLVVAPGRLAAVTGLVAYLALAGAAQALRGQKCACFGLARLASVGRTHVLMNAAGVLLAVIALLIGPGIQIAPRVVFAVAATALITGAVLALDHRARAIEAAKEEQIVERAHAVYGVQLYTSESCPSCRALKKLLAGMEPARRDAVAETVLGPDDAAPAAMAEMGVPCAQGLDAAGRPVGEPVSGIGSVKALINSIVVSAHA</sequence>
<protein>
    <recommendedName>
        <fullName evidence="4">Methylamine utilization protein MauE</fullName>
    </recommendedName>
</protein>
<accession>A0ABQ4JJ52</accession>
<reference evidence="2 3" key="1">
    <citation type="submission" date="2021-01" db="EMBL/GenBank/DDBJ databases">
        <title>Whole genome shotgun sequence of Verrucosispora qiuiae NBRC 106684.</title>
        <authorList>
            <person name="Komaki H."/>
            <person name="Tamura T."/>
        </authorList>
    </citation>
    <scope>NUCLEOTIDE SEQUENCE [LARGE SCALE GENOMIC DNA]</scope>
    <source>
        <strain evidence="2 3">NBRC 106684</strain>
    </source>
</reference>
<feature type="transmembrane region" description="Helical" evidence="1">
    <location>
        <begin position="105"/>
        <end position="125"/>
    </location>
</feature>